<dbReference type="GO" id="GO:0004810">
    <property type="term" value="F:CCA tRNA nucleotidyltransferase activity"/>
    <property type="evidence" value="ECO:0007669"/>
    <property type="project" value="InterPro"/>
</dbReference>
<dbReference type="EMBL" id="CP000527">
    <property type="protein sequence ID" value="ABM28920.1"/>
    <property type="molecule type" value="Genomic_DNA"/>
</dbReference>
<reference evidence="5" key="1">
    <citation type="journal article" date="2009" name="Environ. Microbiol.">
        <title>Contribution of mobile genetic elements to Desulfovibrio vulgaris genome plasticity.</title>
        <authorList>
            <person name="Walker C.B."/>
            <person name="Stolyar S."/>
            <person name="Chivian D."/>
            <person name="Pinel N."/>
            <person name="Gabster J.A."/>
            <person name="Dehal P.S."/>
            <person name="He Z."/>
            <person name="Yang Z.K."/>
            <person name="Yen H.C."/>
            <person name="Zhou J."/>
            <person name="Wall J.D."/>
            <person name="Hazen T.C."/>
            <person name="Arkin A.P."/>
            <person name="Stahl D.A."/>
        </authorList>
    </citation>
    <scope>NUCLEOTIDE SEQUENCE [LARGE SCALE GENOMIC DNA]</scope>
    <source>
        <strain evidence="5">DP4</strain>
    </source>
</reference>
<evidence type="ECO:0000259" key="3">
    <source>
        <dbReference type="Pfam" id="PF02568"/>
    </source>
</evidence>
<dbReference type="PANTHER" id="PTHR11933:SF6">
    <property type="entry name" value="THIL AANH DOMAIN-CONTAINING PROTEIN"/>
    <property type="match status" value="1"/>
</dbReference>
<keyword evidence="2" id="KW-0067">ATP-binding</keyword>
<feature type="domain" description="Thil AANH" evidence="3">
    <location>
        <begin position="7"/>
        <end position="145"/>
    </location>
</feature>
<gene>
    <name evidence="4" type="ordered locus">Dvul_1904</name>
</gene>
<dbReference type="GO" id="GO:0005524">
    <property type="term" value="F:ATP binding"/>
    <property type="evidence" value="ECO:0007669"/>
    <property type="project" value="UniProtKB-KW"/>
</dbReference>
<evidence type="ECO:0000256" key="2">
    <source>
        <dbReference type="ARBA" id="ARBA00022840"/>
    </source>
</evidence>
<protein>
    <submittedName>
        <fullName evidence="4">Thiamine biosynthesis protein</fullName>
    </submittedName>
</protein>
<dbReference type="KEGG" id="dvl:Dvul_1904"/>
<dbReference type="Pfam" id="PF02568">
    <property type="entry name" value="ThiI"/>
    <property type="match status" value="1"/>
</dbReference>
<dbReference type="SUPFAM" id="SSF52402">
    <property type="entry name" value="Adenine nucleotide alpha hydrolases-like"/>
    <property type="match status" value="1"/>
</dbReference>
<dbReference type="InterPro" id="IPR014729">
    <property type="entry name" value="Rossmann-like_a/b/a_fold"/>
</dbReference>
<dbReference type="PANTHER" id="PTHR11933">
    <property type="entry name" value="TRNA 5-METHYLAMINOMETHYL-2-THIOURIDYLATE -METHYLTRANSFERASE"/>
    <property type="match status" value="1"/>
</dbReference>
<dbReference type="AlphaFoldDB" id="A0A0H3ABA5"/>
<dbReference type="HOGENOM" id="CLU_053822_0_0_7"/>
<dbReference type="Proteomes" id="UP000009173">
    <property type="component" value="Chromosome"/>
</dbReference>
<dbReference type="RefSeq" id="WP_011792534.1">
    <property type="nucleotide sequence ID" value="NC_008751.1"/>
</dbReference>
<proteinExistence type="predicted"/>
<evidence type="ECO:0000313" key="5">
    <source>
        <dbReference type="Proteomes" id="UP000009173"/>
    </source>
</evidence>
<evidence type="ECO:0000256" key="1">
    <source>
        <dbReference type="ARBA" id="ARBA00022741"/>
    </source>
</evidence>
<keyword evidence="1" id="KW-0547">Nucleotide-binding</keyword>
<evidence type="ECO:0000313" key="4">
    <source>
        <dbReference type="EMBL" id="ABM28920.1"/>
    </source>
</evidence>
<dbReference type="InterPro" id="IPR020536">
    <property type="entry name" value="ThiI_AANH"/>
</dbReference>
<accession>A0A0H3ABA5</accession>
<organism evidence="4 5">
    <name type="scientific">Nitratidesulfovibrio vulgaris (strain DP4)</name>
    <name type="common">Desulfovibrio vulgaris</name>
    <dbReference type="NCBI Taxonomy" id="391774"/>
    <lineage>
        <taxon>Bacteria</taxon>
        <taxon>Pseudomonadati</taxon>
        <taxon>Thermodesulfobacteriota</taxon>
        <taxon>Desulfovibrionia</taxon>
        <taxon>Desulfovibrionales</taxon>
        <taxon>Desulfovibrionaceae</taxon>
        <taxon>Nitratidesulfovibrio</taxon>
    </lineage>
</organism>
<name>A0A0H3ABA5_NITV4</name>
<dbReference type="Gene3D" id="3.40.50.620">
    <property type="entry name" value="HUPs"/>
    <property type="match status" value="1"/>
</dbReference>
<sequence>METQHYHAVALLSGGLDSILAVKLVEEQGLRVKCLHFVSPFFGKPSQVRRWRSIYALDITTVDVSDDFARMLAERPQHGFGKVMNPCVDCKILMLRRARELMTEYGATFIITGEVLGQRPMSQRRDTLNVIRRDAEVRDLLLRPLSAKLLDPTPFELSGMVDRERLLAISGRGRKEQMALAERFALEEIPTPAGGCKLAERENARRYWPVLVHAPVVTAAEFRLSNIGRQYWQGAHWLSIGRHQKDNEALERFAFPGDLRFKVVGYPGPLAVGRQFDGQPWSEEVVCDAASFVASFSPKAVRDGIAVAVRVTCGETVREVQVMPARATVLGWAEDEWPVVREAIRADARARALPVHATPDDGRDGEAE</sequence>